<proteinExistence type="predicted"/>
<reference evidence="3" key="1">
    <citation type="submission" date="2016-11" db="EMBL/GenBank/DDBJ databases">
        <authorList>
            <person name="Varghese N."/>
            <person name="Submissions S."/>
        </authorList>
    </citation>
    <scope>NUCLEOTIDE SEQUENCE [LARGE SCALE GENOMIC DNA]</scope>
    <source>
        <strain evidence="3">DSM 19055</strain>
    </source>
</reference>
<evidence type="ECO:0000313" key="2">
    <source>
        <dbReference type="EMBL" id="SHH73639.1"/>
    </source>
</evidence>
<dbReference type="RefSeq" id="WP_073065484.1">
    <property type="nucleotide sequence ID" value="NZ_FQWT01000006.1"/>
</dbReference>
<dbReference type="Pfam" id="PF14356">
    <property type="entry name" value="DUF4403"/>
    <property type="match status" value="1"/>
</dbReference>
<name>A0A1M5VEF8_9FLAO</name>
<dbReference type="OrthoDB" id="617059at2"/>
<keyword evidence="3" id="KW-1185">Reference proteome</keyword>
<sequence length="454" mass="51050">MKSIKLLFLLSFAMVFGQTAADNQLAVYNFPKIQSNITMPVTIPLSEISNMINASVKDLIFQDDSYTDNNNDQFKVKVWKTRPIRLVGGTNQNLLIEVPIKIWAEKGIGTLGVYSYQNTTFETVMSFNTAINFRNNWTISTNTQPNGFRWVTKPVLDYGKIQIPITSLVEKSLKEQQGKFAKTIDQQMATQLNFQQYAVMAWNVFAQPFNISEEYNTWLKISPIGVNITPLKFYGNEITTNIGMDIYSETFTGSKPAATPTVKSVSNFNVVPALADKFLLQTTANVPFSEATNIARNMFMNKEYDVRGSKVKIKDIRVYGSEGRVIIEAETEGYVNGKAIISGIPVYDETKKKIVLSNTKFNLRTANILQKTATLLFKGKIVKMIEEEYGIPTQELELASKKSIEEAFNKEYYKGLKMNGRVFNLKPGRVLLNESGITAVIETNATLKLILNGI</sequence>
<evidence type="ECO:0000313" key="3">
    <source>
        <dbReference type="Proteomes" id="UP000184047"/>
    </source>
</evidence>
<accession>A0A1M5VEF8</accession>
<keyword evidence="1" id="KW-0732">Signal</keyword>
<dbReference type="InterPro" id="IPR025515">
    <property type="entry name" value="DUF4403"/>
</dbReference>
<dbReference type="EMBL" id="FQWT01000006">
    <property type="protein sequence ID" value="SHH73639.1"/>
    <property type="molecule type" value="Genomic_DNA"/>
</dbReference>
<dbReference type="STRING" id="421058.SAMN05421866_3576"/>
<gene>
    <name evidence="2" type="ORF">SAMN05421866_3576</name>
</gene>
<evidence type="ECO:0008006" key="4">
    <source>
        <dbReference type="Google" id="ProtNLM"/>
    </source>
</evidence>
<feature type="chain" id="PRO_5013087485" description="DUF4403 family protein" evidence="1">
    <location>
        <begin position="21"/>
        <end position="454"/>
    </location>
</feature>
<dbReference type="eggNOG" id="ENOG502ZAFW">
    <property type="taxonomic scope" value="Bacteria"/>
</dbReference>
<protein>
    <recommendedName>
        <fullName evidence="4">DUF4403 family protein</fullName>
    </recommendedName>
</protein>
<evidence type="ECO:0000256" key="1">
    <source>
        <dbReference type="SAM" id="SignalP"/>
    </source>
</evidence>
<organism evidence="2 3">
    <name type="scientific">Chryseobacterium oranimense</name>
    <dbReference type="NCBI Taxonomy" id="421058"/>
    <lineage>
        <taxon>Bacteria</taxon>
        <taxon>Pseudomonadati</taxon>
        <taxon>Bacteroidota</taxon>
        <taxon>Flavobacteriia</taxon>
        <taxon>Flavobacteriales</taxon>
        <taxon>Weeksellaceae</taxon>
        <taxon>Chryseobacterium group</taxon>
        <taxon>Chryseobacterium</taxon>
    </lineage>
</organism>
<dbReference type="AlphaFoldDB" id="A0A1M5VEF8"/>
<dbReference type="Proteomes" id="UP000184047">
    <property type="component" value="Unassembled WGS sequence"/>
</dbReference>
<feature type="signal peptide" evidence="1">
    <location>
        <begin position="1"/>
        <end position="20"/>
    </location>
</feature>